<dbReference type="InterPro" id="IPR052337">
    <property type="entry name" value="SAT4-like"/>
</dbReference>
<feature type="transmembrane region" description="Helical" evidence="7">
    <location>
        <begin position="229"/>
        <end position="253"/>
    </location>
</feature>
<feature type="region of interest" description="Disordered" evidence="6">
    <location>
        <begin position="302"/>
        <end position="329"/>
    </location>
</feature>
<dbReference type="STRING" id="28573.A0A0U1LV90"/>
<reference evidence="9 10" key="1">
    <citation type="submission" date="2015-04" db="EMBL/GenBank/DDBJ databases">
        <authorList>
            <person name="Syromyatnikov M.Y."/>
            <person name="Popov V.N."/>
        </authorList>
    </citation>
    <scope>NUCLEOTIDE SEQUENCE [LARGE SCALE GENOMIC DNA]</scope>
    <source>
        <strain evidence="9">WF-38-12</strain>
    </source>
</reference>
<evidence type="ECO:0000256" key="7">
    <source>
        <dbReference type="SAM" id="Phobius"/>
    </source>
</evidence>
<evidence type="ECO:0000256" key="1">
    <source>
        <dbReference type="ARBA" id="ARBA00004141"/>
    </source>
</evidence>
<comment type="similarity">
    <text evidence="5">Belongs to the SAT4 family.</text>
</comment>
<protein>
    <recommendedName>
        <fullName evidence="8">Rhodopsin domain-containing protein</fullName>
    </recommendedName>
</protein>
<organism evidence="9 10">
    <name type="scientific">Talaromyces islandicus</name>
    <name type="common">Penicillium islandicum</name>
    <dbReference type="NCBI Taxonomy" id="28573"/>
    <lineage>
        <taxon>Eukaryota</taxon>
        <taxon>Fungi</taxon>
        <taxon>Dikarya</taxon>
        <taxon>Ascomycota</taxon>
        <taxon>Pezizomycotina</taxon>
        <taxon>Eurotiomycetes</taxon>
        <taxon>Eurotiomycetidae</taxon>
        <taxon>Eurotiales</taxon>
        <taxon>Trichocomaceae</taxon>
        <taxon>Talaromyces</taxon>
        <taxon>Talaromyces sect. Islandici</taxon>
    </lineage>
</organism>
<dbReference type="AlphaFoldDB" id="A0A0U1LV90"/>
<evidence type="ECO:0000256" key="5">
    <source>
        <dbReference type="ARBA" id="ARBA00038359"/>
    </source>
</evidence>
<evidence type="ECO:0000313" key="9">
    <source>
        <dbReference type="EMBL" id="CRG87135.1"/>
    </source>
</evidence>
<evidence type="ECO:0000256" key="2">
    <source>
        <dbReference type="ARBA" id="ARBA00022692"/>
    </source>
</evidence>
<dbReference type="Pfam" id="PF20684">
    <property type="entry name" value="Fung_rhodopsin"/>
    <property type="match status" value="1"/>
</dbReference>
<keyword evidence="10" id="KW-1185">Reference proteome</keyword>
<feature type="transmembrane region" description="Helical" evidence="7">
    <location>
        <begin position="70"/>
        <end position="92"/>
    </location>
</feature>
<feature type="transmembrane region" description="Helical" evidence="7">
    <location>
        <begin position="148"/>
        <end position="172"/>
    </location>
</feature>
<dbReference type="InterPro" id="IPR049326">
    <property type="entry name" value="Rhodopsin_dom_fungi"/>
</dbReference>
<dbReference type="EMBL" id="CVMT01000003">
    <property type="protein sequence ID" value="CRG87135.1"/>
    <property type="molecule type" value="Genomic_DNA"/>
</dbReference>
<comment type="subcellular location">
    <subcellularLocation>
        <location evidence="1">Membrane</location>
        <topology evidence="1">Multi-pass membrane protein</topology>
    </subcellularLocation>
</comment>
<feature type="region of interest" description="Disordered" evidence="6">
    <location>
        <begin position="1"/>
        <end position="29"/>
    </location>
</feature>
<dbReference type="OMA" id="TWIFEDW"/>
<dbReference type="PANTHER" id="PTHR33048">
    <property type="entry name" value="PTH11-LIKE INTEGRAL MEMBRANE PROTEIN (AFU_ORTHOLOGUE AFUA_5G11245)"/>
    <property type="match status" value="1"/>
</dbReference>
<evidence type="ECO:0000256" key="3">
    <source>
        <dbReference type="ARBA" id="ARBA00022989"/>
    </source>
</evidence>
<dbReference type="PANTHER" id="PTHR33048:SF108">
    <property type="entry name" value="INTEGRAL MEMBRANE PROTEIN"/>
    <property type="match status" value="1"/>
</dbReference>
<keyword evidence="3 7" id="KW-1133">Transmembrane helix</keyword>
<evidence type="ECO:0000259" key="8">
    <source>
        <dbReference type="Pfam" id="PF20684"/>
    </source>
</evidence>
<evidence type="ECO:0000256" key="6">
    <source>
        <dbReference type="SAM" id="MobiDB-lite"/>
    </source>
</evidence>
<dbReference type="OrthoDB" id="5342292at2759"/>
<dbReference type="Proteomes" id="UP000054383">
    <property type="component" value="Unassembled WGS sequence"/>
</dbReference>
<gene>
    <name evidence="9" type="ORF">PISL3812_04150</name>
</gene>
<feature type="domain" description="Rhodopsin" evidence="8">
    <location>
        <begin position="55"/>
        <end position="293"/>
    </location>
</feature>
<name>A0A0U1LV90_TALIS</name>
<proteinExistence type="inferred from homology"/>
<feature type="compositionally biased region" description="Low complexity" evidence="6">
    <location>
        <begin position="312"/>
        <end position="321"/>
    </location>
</feature>
<sequence>MATTTASAAQSTFTPWQNPPPGVTPNPEHPESLTYKTNITIGIALPIVTIFFACRVWARAYIKRTWIFEDWLVAISWAGIIAYCAVMRLVMVHHGGQHAWDITAKQAEEAGYWFNVASVLYGVFIMFTKLSVLWLYRRVFSPMKWSPLDSVIFALIILMIGFYVSTTLVKILECIPRARIFDKSIPGHCVNVSALLNASGLFNTITDYIILLLPMHAAWKLQLNRTKKLLVIAVFTFGLCAPVFSTVGFVVRIQYSGSSDTTWTQPDILLWGCAECVSGFLVVCFPEMSFLINRKSRHRNYPRRPTNSMLEASSEAAAQSRSRSRKMASHRDDLTYYELDDDLVYGVRVSPSASNSRLHEPANGTVQVHHEITIETSKKEDFVG</sequence>
<accession>A0A0U1LV90</accession>
<evidence type="ECO:0000313" key="10">
    <source>
        <dbReference type="Proteomes" id="UP000054383"/>
    </source>
</evidence>
<evidence type="ECO:0000256" key="4">
    <source>
        <dbReference type="ARBA" id="ARBA00023136"/>
    </source>
</evidence>
<feature type="transmembrane region" description="Helical" evidence="7">
    <location>
        <begin position="112"/>
        <end position="136"/>
    </location>
</feature>
<keyword evidence="2 7" id="KW-0812">Transmembrane</keyword>
<feature type="transmembrane region" description="Helical" evidence="7">
    <location>
        <begin position="268"/>
        <end position="292"/>
    </location>
</feature>
<feature type="transmembrane region" description="Helical" evidence="7">
    <location>
        <begin position="39"/>
        <end position="58"/>
    </location>
</feature>
<dbReference type="GO" id="GO:0016020">
    <property type="term" value="C:membrane"/>
    <property type="evidence" value="ECO:0007669"/>
    <property type="project" value="UniProtKB-SubCell"/>
</dbReference>
<keyword evidence="4 7" id="KW-0472">Membrane</keyword>
<feature type="compositionally biased region" description="Low complexity" evidence="6">
    <location>
        <begin position="1"/>
        <end position="12"/>
    </location>
</feature>